<name>A0AAW2TP01_9LAMI</name>
<evidence type="ECO:0000313" key="2">
    <source>
        <dbReference type="EMBL" id="KAL0406214.1"/>
    </source>
</evidence>
<feature type="region of interest" description="Disordered" evidence="1">
    <location>
        <begin position="306"/>
        <end position="331"/>
    </location>
</feature>
<accession>A0AAW2TP01</accession>
<protein>
    <recommendedName>
        <fullName evidence="3">DUF4283 domain-containing protein</fullName>
    </recommendedName>
</protein>
<reference evidence="2" key="1">
    <citation type="submission" date="2020-06" db="EMBL/GenBank/DDBJ databases">
        <authorList>
            <person name="Li T."/>
            <person name="Hu X."/>
            <person name="Zhang T."/>
            <person name="Song X."/>
            <person name="Zhang H."/>
            <person name="Dai N."/>
            <person name="Sheng W."/>
            <person name="Hou X."/>
            <person name="Wei L."/>
        </authorList>
    </citation>
    <scope>NUCLEOTIDE SEQUENCE</scope>
    <source>
        <strain evidence="2">KEN1</strain>
        <tissue evidence="2">Leaf</tissue>
    </source>
</reference>
<dbReference type="EMBL" id="JACGWN010000014">
    <property type="protein sequence ID" value="KAL0406214.1"/>
    <property type="molecule type" value="Genomic_DNA"/>
</dbReference>
<dbReference type="PANTHER" id="PTHR31286">
    <property type="entry name" value="GLYCINE-RICH CELL WALL STRUCTURAL PROTEIN 1.8-LIKE"/>
    <property type="match status" value="1"/>
</dbReference>
<organism evidence="2">
    <name type="scientific">Sesamum latifolium</name>
    <dbReference type="NCBI Taxonomy" id="2727402"/>
    <lineage>
        <taxon>Eukaryota</taxon>
        <taxon>Viridiplantae</taxon>
        <taxon>Streptophyta</taxon>
        <taxon>Embryophyta</taxon>
        <taxon>Tracheophyta</taxon>
        <taxon>Spermatophyta</taxon>
        <taxon>Magnoliopsida</taxon>
        <taxon>eudicotyledons</taxon>
        <taxon>Gunneridae</taxon>
        <taxon>Pentapetalae</taxon>
        <taxon>asterids</taxon>
        <taxon>lamiids</taxon>
        <taxon>Lamiales</taxon>
        <taxon>Pedaliaceae</taxon>
        <taxon>Sesamum</taxon>
    </lineage>
</organism>
<comment type="caution">
    <text evidence="2">The sequence shown here is derived from an EMBL/GenBank/DDBJ whole genome shotgun (WGS) entry which is preliminary data.</text>
</comment>
<dbReference type="PANTHER" id="PTHR31286:SF153">
    <property type="entry name" value="DUF4283 DOMAIN PROTEIN"/>
    <property type="match status" value="1"/>
</dbReference>
<dbReference type="InterPro" id="IPR040256">
    <property type="entry name" value="At4g02000-like"/>
</dbReference>
<sequence length="487" mass="53691">MITSFRRLLGVGNWSLASSFPCVCERLCPVLHWYEALLASRFWGQGTGLLFIFVRIGDDCRFLNEHGSGSASFTYNCQEGLCLSITSSMVEMDRELERFKKNLRLTEEEENGGAYKFEALSTSLKGMLNPVKGVDCQQLTSGRFLLHFYHVIDKDRALDGCPWSFDRNTVILSGIQAHENPLHVDLNWCDFHVLVHELPLSKMNLGIATHIGNRLGRFQEMDMDATDYAWGVVLRMRVSLDVNLPLKRVLQIRTTLGGTHMVTISCEAERTSVTSVDAWAISPSSAKGKRGGSIFGCFGAASWTGEPTASGRGREGQTGVGPDQVGKGLKSKDINITDNEDVVVERSPVREAAGQNLLGEQGACNVMLNTIDTSEVLPSTFQEHVLDRELQVVQSGAQNQMESELDLVQVPLRFTAQGPMELRQRGRRGRRGTVGSRAVGGRKRCRGISIIEPGSNGAQINKRRFVLTDDTSSHSSAEAVAQPRQQS</sequence>
<proteinExistence type="predicted"/>
<reference evidence="2" key="2">
    <citation type="journal article" date="2024" name="Plant">
        <title>Genomic evolution and insights into agronomic trait innovations of Sesamum species.</title>
        <authorList>
            <person name="Miao H."/>
            <person name="Wang L."/>
            <person name="Qu L."/>
            <person name="Liu H."/>
            <person name="Sun Y."/>
            <person name="Le M."/>
            <person name="Wang Q."/>
            <person name="Wei S."/>
            <person name="Zheng Y."/>
            <person name="Lin W."/>
            <person name="Duan Y."/>
            <person name="Cao H."/>
            <person name="Xiong S."/>
            <person name="Wang X."/>
            <person name="Wei L."/>
            <person name="Li C."/>
            <person name="Ma Q."/>
            <person name="Ju M."/>
            <person name="Zhao R."/>
            <person name="Li G."/>
            <person name="Mu C."/>
            <person name="Tian Q."/>
            <person name="Mei H."/>
            <person name="Zhang T."/>
            <person name="Gao T."/>
            <person name="Zhang H."/>
        </authorList>
    </citation>
    <scope>NUCLEOTIDE SEQUENCE</scope>
    <source>
        <strain evidence="2">KEN1</strain>
    </source>
</reference>
<dbReference type="AlphaFoldDB" id="A0AAW2TP01"/>
<evidence type="ECO:0000256" key="1">
    <source>
        <dbReference type="SAM" id="MobiDB-lite"/>
    </source>
</evidence>
<evidence type="ECO:0008006" key="3">
    <source>
        <dbReference type="Google" id="ProtNLM"/>
    </source>
</evidence>
<feature type="region of interest" description="Disordered" evidence="1">
    <location>
        <begin position="468"/>
        <end position="487"/>
    </location>
</feature>
<gene>
    <name evidence="2" type="ORF">Slati_3935300</name>
</gene>